<evidence type="ECO:0000256" key="2">
    <source>
        <dbReference type="ARBA" id="ARBA00022475"/>
    </source>
</evidence>
<organism evidence="10 11">
    <name type="scientific">Flavihumibacter solisilvae</name>
    <dbReference type="NCBI Taxonomy" id="1349421"/>
    <lineage>
        <taxon>Bacteria</taxon>
        <taxon>Pseudomonadati</taxon>
        <taxon>Bacteroidota</taxon>
        <taxon>Chitinophagia</taxon>
        <taxon>Chitinophagales</taxon>
        <taxon>Chitinophagaceae</taxon>
        <taxon>Flavihumibacter</taxon>
    </lineage>
</organism>
<evidence type="ECO:0000259" key="9">
    <source>
        <dbReference type="Pfam" id="PF13231"/>
    </source>
</evidence>
<feature type="domain" description="Glycosyltransferase RgtA/B/C/D-like" evidence="9">
    <location>
        <begin position="53"/>
        <end position="202"/>
    </location>
</feature>
<dbReference type="AlphaFoldDB" id="A0A0C1LA68"/>
<dbReference type="PANTHER" id="PTHR33908">
    <property type="entry name" value="MANNOSYLTRANSFERASE YKCB-RELATED"/>
    <property type="match status" value="1"/>
</dbReference>
<feature type="transmembrane region" description="Helical" evidence="8">
    <location>
        <begin position="102"/>
        <end position="134"/>
    </location>
</feature>
<keyword evidence="3" id="KW-0328">Glycosyltransferase</keyword>
<keyword evidence="7 8" id="KW-0472">Membrane</keyword>
<evidence type="ECO:0000256" key="7">
    <source>
        <dbReference type="ARBA" id="ARBA00023136"/>
    </source>
</evidence>
<keyword evidence="11" id="KW-1185">Reference proteome</keyword>
<dbReference type="STRING" id="1349421.OI18_01305"/>
<reference evidence="10 11" key="1">
    <citation type="submission" date="2014-11" db="EMBL/GenBank/DDBJ databases">
        <title>Genome sequence of Flavihumibacter solisilvae 3-3.</title>
        <authorList>
            <person name="Zhou G."/>
            <person name="Li M."/>
            <person name="Wang G."/>
        </authorList>
    </citation>
    <scope>NUCLEOTIDE SEQUENCE [LARGE SCALE GENOMIC DNA]</scope>
    <source>
        <strain evidence="10 11">3-3</strain>
    </source>
</reference>
<evidence type="ECO:0000256" key="4">
    <source>
        <dbReference type="ARBA" id="ARBA00022679"/>
    </source>
</evidence>
<feature type="transmembrane region" description="Helical" evidence="8">
    <location>
        <begin position="185"/>
        <end position="204"/>
    </location>
</feature>
<dbReference type="GO" id="GO:0009103">
    <property type="term" value="P:lipopolysaccharide biosynthetic process"/>
    <property type="evidence" value="ECO:0007669"/>
    <property type="project" value="UniProtKB-ARBA"/>
</dbReference>
<sequence>MSFLMRSIRQHPKTWFYSCWLLINLIQSAGTQLLDDEAYYWVYSRFPDWGYFDHPPMIAVLIKAGFAIFKNELGVRLFMAVMNAATLWLVQHMLLAKNDRLFYAIALSMGVLQIGGILAVPDIPLTFFTALFFFQYRRFLDKSDLGQSLLLGVVMALMLYSKYHGILIILLTLFSNPKLALRWQAWLAAMTGIILFAPHLWWQYTHDFPSVQYHLRERNAPAYRFSFTLEYILGQILLAGPLIGWMLLYAAGRFRTSDVFARALKYSMTGFYLFFLVSTLKGRVEANWTVPALVPLMILAHAWLSQSFTHARWVYRLMPPALIAVVLLRGYMITDIPQLTGRFKDEMHNNKVWAASIKKASGGLPVVFFNSYQRPSKYWFYTGDTSFALNTTTYRRSNYNFWPMESEMQGRRVFVVDDQMGNYSSSTLIETRKRPTYGKVFDNYRSYSGVQIKPNPDKLEIRQGRLAVFSADIHPAPFASHFGFNAAPENQTLEITLDIFKGKSLEKRIPVIATLSSGNSLVFSAKDTIQLPPGEYRAKLGISTSLPGIFSQNTAALPLQISK</sequence>
<feature type="transmembrane region" description="Helical" evidence="8">
    <location>
        <begin position="149"/>
        <end position="173"/>
    </location>
</feature>
<comment type="caution">
    <text evidence="10">The sequence shown here is derived from an EMBL/GenBank/DDBJ whole genome shotgun (WGS) entry which is preliminary data.</text>
</comment>
<proteinExistence type="predicted"/>
<dbReference type="GO" id="GO:0005886">
    <property type="term" value="C:plasma membrane"/>
    <property type="evidence" value="ECO:0007669"/>
    <property type="project" value="UniProtKB-SubCell"/>
</dbReference>
<feature type="transmembrane region" description="Helical" evidence="8">
    <location>
        <begin position="263"/>
        <end position="280"/>
    </location>
</feature>
<dbReference type="Pfam" id="PF13231">
    <property type="entry name" value="PMT_2"/>
    <property type="match status" value="1"/>
</dbReference>
<keyword evidence="2" id="KW-1003">Cell membrane</keyword>
<dbReference type="Proteomes" id="UP000031408">
    <property type="component" value="Unassembled WGS sequence"/>
</dbReference>
<feature type="transmembrane region" description="Helical" evidence="8">
    <location>
        <begin position="231"/>
        <end position="251"/>
    </location>
</feature>
<dbReference type="InterPro" id="IPR050297">
    <property type="entry name" value="LipidA_mod_glycosyltrf_83"/>
</dbReference>
<evidence type="ECO:0000313" key="10">
    <source>
        <dbReference type="EMBL" id="KIC96406.1"/>
    </source>
</evidence>
<dbReference type="EMBL" id="JSVC01000001">
    <property type="protein sequence ID" value="KIC96406.1"/>
    <property type="molecule type" value="Genomic_DNA"/>
</dbReference>
<name>A0A0C1LA68_9BACT</name>
<feature type="transmembrane region" description="Helical" evidence="8">
    <location>
        <begin position="313"/>
        <end position="332"/>
    </location>
</feature>
<keyword evidence="6 8" id="KW-1133">Transmembrane helix</keyword>
<evidence type="ECO:0000256" key="6">
    <source>
        <dbReference type="ARBA" id="ARBA00022989"/>
    </source>
</evidence>
<accession>A0A0C1LA68</accession>
<protein>
    <recommendedName>
        <fullName evidence="9">Glycosyltransferase RgtA/B/C/D-like domain-containing protein</fullName>
    </recommendedName>
</protein>
<evidence type="ECO:0000256" key="8">
    <source>
        <dbReference type="SAM" id="Phobius"/>
    </source>
</evidence>
<evidence type="ECO:0000256" key="1">
    <source>
        <dbReference type="ARBA" id="ARBA00004651"/>
    </source>
</evidence>
<comment type="subcellular location">
    <subcellularLocation>
        <location evidence="1">Cell membrane</location>
        <topology evidence="1">Multi-pass membrane protein</topology>
    </subcellularLocation>
</comment>
<dbReference type="InterPro" id="IPR038731">
    <property type="entry name" value="RgtA/B/C-like"/>
</dbReference>
<dbReference type="PANTHER" id="PTHR33908:SF11">
    <property type="entry name" value="MEMBRANE PROTEIN"/>
    <property type="match status" value="1"/>
</dbReference>
<evidence type="ECO:0000313" key="11">
    <source>
        <dbReference type="Proteomes" id="UP000031408"/>
    </source>
</evidence>
<evidence type="ECO:0000256" key="5">
    <source>
        <dbReference type="ARBA" id="ARBA00022692"/>
    </source>
</evidence>
<evidence type="ECO:0000256" key="3">
    <source>
        <dbReference type="ARBA" id="ARBA00022676"/>
    </source>
</evidence>
<dbReference type="OrthoDB" id="9813729at2"/>
<keyword evidence="5 8" id="KW-0812">Transmembrane</keyword>
<gene>
    <name evidence="10" type="ORF">OI18_01305</name>
</gene>
<keyword evidence="4" id="KW-0808">Transferase</keyword>
<dbReference type="RefSeq" id="WP_039136329.1">
    <property type="nucleotide sequence ID" value="NZ_JSVC01000001.1"/>
</dbReference>
<feature type="transmembrane region" description="Helical" evidence="8">
    <location>
        <begin position="286"/>
        <end position="304"/>
    </location>
</feature>
<dbReference type="GO" id="GO:0016763">
    <property type="term" value="F:pentosyltransferase activity"/>
    <property type="evidence" value="ECO:0007669"/>
    <property type="project" value="TreeGrafter"/>
</dbReference>